<dbReference type="AlphaFoldDB" id="A0A495RL58"/>
<dbReference type="EC" id="2.7.4.28" evidence="5"/>
<evidence type="ECO:0000256" key="4">
    <source>
        <dbReference type="ARBA" id="ARBA00022777"/>
    </source>
</evidence>
<dbReference type="Proteomes" id="UP000278542">
    <property type="component" value="Unassembled WGS sequence"/>
</dbReference>
<gene>
    <name evidence="6" type="ORF">DES39_0763</name>
</gene>
<dbReference type="GO" id="GO:0004674">
    <property type="term" value="F:protein serine/threonine kinase activity"/>
    <property type="evidence" value="ECO:0007669"/>
    <property type="project" value="UniProtKB-UniRule"/>
</dbReference>
<reference evidence="6 7" key="1">
    <citation type="submission" date="2018-10" db="EMBL/GenBank/DDBJ databases">
        <title>Genomic Encyclopedia of Type Strains, Phase IV (KMG-IV): sequencing the most valuable type-strain genomes for metagenomic binning, comparative biology and taxonomic classification.</title>
        <authorList>
            <person name="Goeker M."/>
        </authorList>
    </citation>
    <scope>NUCLEOTIDE SEQUENCE [LARGE SCALE GENOMIC DNA]</scope>
    <source>
        <strain evidence="6 7">DSM 22228</strain>
    </source>
</reference>
<evidence type="ECO:0000256" key="5">
    <source>
        <dbReference type="HAMAP-Rule" id="MF_01062"/>
    </source>
</evidence>
<dbReference type="GO" id="GO:0005524">
    <property type="term" value="F:ATP binding"/>
    <property type="evidence" value="ECO:0007669"/>
    <property type="project" value="InterPro"/>
</dbReference>
<sequence length="274" mass="31261">MDCKRTVFFISDRTGVTVENLGHSLLNQFEGVALDCFTVPFVDSVERSHAVLNKINIIASLTQQQVIVISSLVNPELRALFDHHDHIVHMDFFSTFMPPLEQALNMRARMIAGLTHGIADERRYDERMEAVNFALSNDDGITEKNYHAADIILIGVSRSGKTPTCLYLALQYGILAANYPLTQDDLDHNQIPKMIAPYRDKLFGLTIDYKRLSRIREERRPHSKYANPLNCDFEVRTAESLFKRYNIPNLSTTNRSVEELAAAIMQMKNLSRRS</sequence>
<dbReference type="PANTHER" id="PTHR31756:SF3">
    <property type="entry name" value="PYRUVATE, PHOSPHATE DIKINASE REGULATORY PROTEIN 1, CHLOROPLASTIC"/>
    <property type="match status" value="1"/>
</dbReference>
<keyword evidence="4 5" id="KW-0418">Kinase</keyword>
<evidence type="ECO:0000256" key="3">
    <source>
        <dbReference type="ARBA" id="ARBA00022741"/>
    </source>
</evidence>
<comment type="caution">
    <text evidence="6">The sequence shown here is derived from an EMBL/GenBank/DDBJ whole genome shotgun (WGS) entry which is preliminary data.</text>
</comment>
<evidence type="ECO:0000313" key="6">
    <source>
        <dbReference type="EMBL" id="RKS87528.1"/>
    </source>
</evidence>
<protein>
    <recommendedName>
        <fullName evidence="5">Putative phosphoenolpyruvate synthase regulatory protein</fullName>
        <shortName evidence="5">PEP synthase regulatory protein</shortName>
        <shortName evidence="5">PSRP</shortName>
        <ecNumber evidence="5">2.7.11.33</ecNumber>
        <ecNumber evidence="5">2.7.4.28</ecNumber>
    </recommendedName>
    <alternativeName>
        <fullName evidence="5">Pyruvate, water dikinase regulatory protein</fullName>
    </alternativeName>
</protein>
<name>A0A495RL58_9GAMM</name>
<accession>A0A495RL58</accession>
<evidence type="ECO:0000313" key="7">
    <source>
        <dbReference type="Proteomes" id="UP000278542"/>
    </source>
</evidence>
<dbReference type="PANTHER" id="PTHR31756">
    <property type="entry name" value="PYRUVATE, PHOSPHATE DIKINASE REGULATORY PROTEIN 1, CHLOROPLASTIC"/>
    <property type="match status" value="1"/>
</dbReference>
<keyword evidence="2 5" id="KW-0808">Transferase</keyword>
<keyword evidence="7" id="KW-1185">Reference proteome</keyword>
<comment type="similarity">
    <text evidence="5">Belongs to the pyruvate, phosphate/water dikinase regulatory protein family. PSRP subfamily.</text>
</comment>
<dbReference type="Pfam" id="PF03618">
    <property type="entry name" value="Kinase-PPPase"/>
    <property type="match status" value="1"/>
</dbReference>
<dbReference type="GO" id="GO:0043531">
    <property type="term" value="F:ADP binding"/>
    <property type="evidence" value="ECO:0007669"/>
    <property type="project" value="UniProtKB-UniRule"/>
</dbReference>
<dbReference type="RefSeq" id="WP_121144417.1">
    <property type="nucleotide sequence ID" value="NZ_RBWY01000001.1"/>
</dbReference>
<organism evidence="6 7">
    <name type="scientific">Orbus hercynius</name>
    <dbReference type="NCBI Taxonomy" id="593135"/>
    <lineage>
        <taxon>Bacteria</taxon>
        <taxon>Pseudomonadati</taxon>
        <taxon>Pseudomonadota</taxon>
        <taxon>Gammaproteobacteria</taxon>
        <taxon>Orbales</taxon>
        <taxon>Orbaceae</taxon>
        <taxon>Orbus</taxon>
    </lineage>
</organism>
<dbReference type="EMBL" id="RBWY01000001">
    <property type="protein sequence ID" value="RKS87528.1"/>
    <property type="molecule type" value="Genomic_DNA"/>
</dbReference>
<dbReference type="InterPro" id="IPR026530">
    <property type="entry name" value="PSRP"/>
</dbReference>
<dbReference type="EC" id="2.7.11.33" evidence="5"/>
<comment type="function">
    <text evidence="5">Bifunctional serine/threonine kinase and phosphorylase involved in the regulation of the phosphoenolpyruvate synthase (PEPS) by catalyzing its phosphorylation/dephosphorylation.</text>
</comment>
<dbReference type="OrthoDB" id="9782201at2"/>
<dbReference type="GO" id="GO:0016776">
    <property type="term" value="F:phosphotransferase activity, phosphate group as acceptor"/>
    <property type="evidence" value="ECO:0007669"/>
    <property type="project" value="UniProtKB-UniRule"/>
</dbReference>
<keyword evidence="3 5" id="KW-0547">Nucleotide-binding</keyword>
<comment type="catalytic activity">
    <reaction evidence="5">
        <text>[pyruvate, water dikinase]-phosphate + phosphate + H(+) = [pyruvate, water dikinase] + diphosphate</text>
        <dbReference type="Rhea" id="RHEA:48580"/>
        <dbReference type="Rhea" id="RHEA-COMP:11425"/>
        <dbReference type="Rhea" id="RHEA-COMP:11426"/>
        <dbReference type="ChEBI" id="CHEBI:15378"/>
        <dbReference type="ChEBI" id="CHEBI:33019"/>
        <dbReference type="ChEBI" id="CHEBI:43176"/>
        <dbReference type="ChEBI" id="CHEBI:43474"/>
        <dbReference type="ChEBI" id="CHEBI:68546"/>
        <dbReference type="EC" id="2.7.4.28"/>
    </reaction>
</comment>
<proteinExistence type="inferred from homology"/>
<evidence type="ECO:0000256" key="1">
    <source>
        <dbReference type="ARBA" id="ARBA00022527"/>
    </source>
</evidence>
<comment type="catalytic activity">
    <reaction evidence="5">
        <text>[pyruvate, water dikinase] + ADP = [pyruvate, water dikinase]-phosphate + AMP + H(+)</text>
        <dbReference type="Rhea" id="RHEA:46020"/>
        <dbReference type="Rhea" id="RHEA-COMP:11425"/>
        <dbReference type="Rhea" id="RHEA-COMP:11426"/>
        <dbReference type="ChEBI" id="CHEBI:15378"/>
        <dbReference type="ChEBI" id="CHEBI:43176"/>
        <dbReference type="ChEBI" id="CHEBI:68546"/>
        <dbReference type="ChEBI" id="CHEBI:456215"/>
        <dbReference type="ChEBI" id="CHEBI:456216"/>
        <dbReference type="EC" id="2.7.11.33"/>
    </reaction>
</comment>
<keyword evidence="1 5" id="KW-0723">Serine/threonine-protein kinase</keyword>
<feature type="binding site" evidence="5">
    <location>
        <begin position="155"/>
        <end position="162"/>
    </location>
    <ligand>
        <name>ADP</name>
        <dbReference type="ChEBI" id="CHEBI:456216"/>
    </ligand>
</feature>
<dbReference type="InterPro" id="IPR005177">
    <property type="entry name" value="Kinase-pyrophosphorylase"/>
</dbReference>
<dbReference type="HAMAP" id="MF_01062">
    <property type="entry name" value="PSRP"/>
    <property type="match status" value="1"/>
</dbReference>
<dbReference type="NCBIfam" id="NF003742">
    <property type="entry name" value="PRK05339.1"/>
    <property type="match status" value="1"/>
</dbReference>
<evidence type="ECO:0000256" key="2">
    <source>
        <dbReference type="ARBA" id="ARBA00022679"/>
    </source>
</evidence>